<keyword evidence="1" id="KW-0175">Coiled coil</keyword>
<dbReference type="Proteomes" id="UP000535937">
    <property type="component" value="Unassembled WGS sequence"/>
</dbReference>
<keyword evidence="3" id="KW-1185">Reference proteome</keyword>
<name>A0A7W4WFZ3_9GAMM</name>
<evidence type="ECO:0000313" key="3">
    <source>
        <dbReference type="Proteomes" id="UP000535937"/>
    </source>
</evidence>
<proteinExistence type="predicted"/>
<gene>
    <name evidence="2" type="ORF">FHS09_004353</name>
</gene>
<protein>
    <submittedName>
        <fullName evidence="2">Putative nucleic acid-binding Zn-ribbon protein</fullName>
    </submittedName>
</protein>
<comment type="caution">
    <text evidence="2">The sequence shown here is derived from an EMBL/GenBank/DDBJ whole genome shotgun (WGS) entry which is preliminary data.</text>
</comment>
<evidence type="ECO:0000313" key="2">
    <source>
        <dbReference type="EMBL" id="MBB3063495.1"/>
    </source>
</evidence>
<evidence type="ECO:0000256" key="1">
    <source>
        <dbReference type="SAM" id="Coils"/>
    </source>
</evidence>
<reference evidence="2 3" key="1">
    <citation type="submission" date="2020-08" db="EMBL/GenBank/DDBJ databases">
        <title>Genomic Encyclopedia of Type Strains, Phase III (KMG-III): the genomes of soil and plant-associated and newly described type strains.</title>
        <authorList>
            <person name="Whitman W."/>
        </authorList>
    </citation>
    <scope>NUCLEOTIDE SEQUENCE [LARGE SCALE GENOMIC DNA]</scope>
    <source>
        <strain evidence="2 3">CECT 8799</strain>
    </source>
</reference>
<dbReference type="RefSeq" id="WP_183463727.1">
    <property type="nucleotide sequence ID" value="NZ_JACHWZ010000032.1"/>
</dbReference>
<organism evidence="2 3">
    <name type="scientific">Microbulbifer rhizosphaerae</name>
    <dbReference type="NCBI Taxonomy" id="1562603"/>
    <lineage>
        <taxon>Bacteria</taxon>
        <taxon>Pseudomonadati</taxon>
        <taxon>Pseudomonadota</taxon>
        <taxon>Gammaproteobacteria</taxon>
        <taxon>Cellvibrionales</taxon>
        <taxon>Microbulbiferaceae</taxon>
        <taxon>Microbulbifer</taxon>
    </lineage>
</organism>
<dbReference type="AlphaFoldDB" id="A0A7W4WFZ3"/>
<dbReference type="EMBL" id="JACHWZ010000032">
    <property type="protein sequence ID" value="MBB3063495.1"/>
    <property type="molecule type" value="Genomic_DNA"/>
</dbReference>
<feature type="coiled-coil region" evidence="1">
    <location>
        <begin position="90"/>
        <end position="131"/>
    </location>
</feature>
<accession>A0A7W4WFZ3</accession>
<feature type="coiled-coil region" evidence="1">
    <location>
        <begin position="20"/>
        <end position="54"/>
    </location>
</feature>
<sequence>MNFRLVKRIEKQRAAFKVYLNRLEIKKNSHIRELANLKLEKDLKEANRDRFLTEVKYVREFIKTIVDAESFNAEQLNDSYGYLSITEKNANRLNSECEDCSGKYHQLEDELLGLELEINELNKLISSLNNRVVLTHSKIESDKIADLYPRNINRIF</sequence>